<reference evidence="3" key="2">
    <citation type="journal article" date="2018" name="Plant J.">
        <title>The Sorghum bicolor reference genome: improved assembly, gene annotations, a transcriptome atlas, and signatures of genome organization.</title>
        <authorList>
            <person name="McCormick R.F."/>
            <person name="Truong S.K."/>
            <person name="Sreedasyam A."/>
            <person name="Jenkins J."/>
            <person name="Shu S."/>
            <person name="Sims D."/>
            <person name="Kennedy M."/>
            <person name="Amirebrahimi M."/>
            <person name="Weers B.D."/>
            <person name="McKinley B."/>
            <person name="Mattison A."/>
            <person name="Morishige D.T."/>
            <person name="Grimwood J."/>
            <person name="Schmutz J."/>
            <person name="Mullet J.E."/>
        </authorList>
    </citation>
    <scope>NUCLEOTIDE SEQUENCE [LARGE SCALE GENOMIC DNA]</scope>
    <source>
        <strain evidence="3">cv. BTx623</strain>
    </source>
</reference>
<dbReference type="AlphaFoldDB" id="A0A1Z5S8V7"/>
<gene>
    <name evidence="2" type="ORF">SORBI_3001G300750</name>
</gene>
<sequence>MDWVAGQEYMIYSLPPGEREDAVELESEERGEAEQQRTEAARLPPSPARRLPPSDLVTSEIEEDPCAFAGVSCTSSSRVTKLALGDPRAGAPGLSGTFLSTAVAMLPNLLVGNLQSAFVLVLRTVDFNKNGCGGVGGPGGGGGGGAERRGGAGGTAETRTGRRLCGHGCSALLRTVTRTGRRLARAWLSWEARFGLSKLARLCQYGRPSLAMPPSPIQ</sequence>
<reference evidence="2 3" key="1">
    <citation type="journal article" date="2009" name="Nature">
        <title>The Sorghum bicolor genome and the diversification of grasses.</title>
        <authorList>
            <person name="Paterson A.H."/>
            <person name="Bowers J.E."/>
            <person name="Bruggmann R."/>
            <person name="Dubchak I."/>
            <person name="Grimwood J."/>
            <person name="Gundlach H."/>
            <person name="Haberer G."/>
            <person name="Hellsten U."/>
            <person name="Mitros T."/>
            <person name="Poliakov A."/>
            <person name="Schmutz J."/>
            <person name="Spannagl M."/>
            <person name="Tang H."/>
            <person name="Wang X."/>
            <person name="Wicker T."/>
            <person name="Bharti A.K."/>
            <person name="Chapman J."/>
            <person name="Feltus F.A."/>
            <person name="Gowik U."/>
            <person name="Grigoriev I.V."/>
            <person name="Lyons E."/>
            <person name="Maher C.A."/>
            <person name="Martis M."/>
            <person name="Narechania A."/>
            <person name="Otillar R.P."/>
            <person name="Penning B.W."/>
            <person name="Salamov A.A."/>
            <person name="Wang Y."/>
            <person name="Zhang L."/>
            <person name="Carpita N.C."/>
            <person name="Freeling M."/>
            <person name="Gingle A.R."/>
            <person name="Hash C.T."/>
            <person name="Keller B."/>
            <person name="Klein P."/>
            <person name="Kresovich S."/>
            <person name="McCann M.C."/>
            <person name="Ming R."/>
            <person name="Peterson D.G."/>
            <person name="Mehboob-ur-Rahman"/>
            <person name="Ware D."/>
            <person name="Westhoff P."/>
            <person name="Mayer K.F."/>
            <person name="Messing J."/>
            <person name="Rokhsar D.S."/>
        </authorList>
    </citation>
    <scope>NUCLEOTIDE SEQUENCE [LARGE SCALE GENOMIC DNA]</scope>
    <source>
        <strain evidence="3">cv. BTx623</strain>
    </source>
</reference>
<evidence type="ECO:0000313" key="2">
    <source>
        <dbReference type="EMBL" id="OQU92155.1"/>
    </source>
</evidence>
<feature type="region of interest" description="Disordered" evidence="1">
    <location>
        <begin position="15"/>
        <end position="53"/>
    </location>
</feature>
<evidence type="ECO:0000256" key="1">
    <source>
        <dbReference type="SAM" id="MobiDB-lite"/>
    </source>
</evidence>
<accession>A0A1Z5S8V7</accession>
<evidence type="ECO:0000313" key="3">
    <source>
        <dbReference type="Proteomes" id="UP000000768"/>
    </source>
</evidence>
<keyword evidence="3" id="KW-1185">Reference proteome</keyword>
<name>A0A1Z5S8V7_SORBI</name>
<proteinExistence type="predicted"/>
<feature type="compositionally biased region" description="Basic and acidic residues" evidence="1">
    <location>
        <begin position="17"/>
        <end position="40"/>
    </location>
</feature>
<evidence type="ECO:0008006" key="4">
    <source>
        <dbReference type="Google" id="ProtNLM"/>
    </source>
</evidence>
<dbReference type="Gramene" id="OQU92155">
    <property type="protein sequence ID" value="OQU92155"/>
    <property type="gene ID" value="SORBI_3001G300750"/>
</dbReference>
<dbReference type="InParanoid" id="A0A1Z5S8V7"/>
<dbReference type="Proteomes" id="UP000000768">
    <property type="component" value="Chromosome 1"/>
</dbReference>
<organism evidence="2 3">
    <name type="scientific">Sorghum bicolor</name>
    <name type="common">Sorghum</name>
    <name type="synonym">Sorghum vulgare</name>
    <dbReference type="NCBI Taxonomy" id="4558"/>
    <lineage>
        <taxon>Eukaryota</taxon>
        <taxon>Viridiplantae</taxon>
        <taxon>Streptophyta</taxon>
        <taxon>Embryophyta</taxon>
        <taxon>Tracheophyta</taxon>
        <taxon>Spermatophyta</taxon>
        <taxon>Magnoliopsida</taxon>
        <taxon>Liliopsida</taxon>
        <taxon>Poales</taxon>
        <taxon>Poaceae</taxon>
        <taxon>PACMAD clade</taxon>
        <taxon>Panicoideae</taxon>
        <taxon>Andropogonodae</taxon>
        <taxon>Andropogoneae</taxon>
        <taxon>Sorghinae</taxon>
        <taxon>Sorghum</taxon>
    </lineage>
</organism>
<dbReference type="EMBL" id="CM000760">
    <property type="protein sequence ID" value="OQU92155.1"/>
    <property type="molecule type" value="Genomic_DNA"/>
</dbReference>
<feature type="compositionally biased region" description="Gly residues" evidence="1">
    <location>
        <begin position="136"/>
        <end position="145"/>
    </location>
</feature>
<feature type="region of interest" description="Disordered" evidence="1">
    <location>
        <begin position="136"/>
        <end position="159"/>
    </location>
</feature>
<protein>
    <recommendedName>
        <fullName evidence="4">Leucine-rich repeat-containing N-terminal plant-type domain-containing protein</fullName>
    </recommendedName>
</protein>